<dbReference type="Proteomes" id="UP001066276">
    <property type="component" value="Chromosome 8"/>
</dbReference>
<keyword evidence="3" id="KW-1185">Reference proteome</keyword>
<feature type="region of interest" description="Disordered" evidence="1">
    <location>
        <begin position="78"/>
        <end position="99"/>
    </location>
</feature>
<evidence type="ECO:0000256" key="1">
    <source>
        <dbReference type="SAM" id="MobiDB-lite"/>
    </source>
</evidence>
<protein>
    <submittedName>
        <fullName evidence="2">Uncharacterized protein</fullName>
    </submittedName>
</protein>
<evidence type="ECO:0000313" key="2">
    <source>
        <dbReference type="EMBL" id="KAJ1114829.1"/>
    </source>
</evidence>
<feature type="compositionally biased region" description="Acidic residues" evidence="1">
    <location>
        <begin position="78"/>
        <end position="97"/>
    </location>
</feature>
<reference evidence="2" key="1">
    <citation type="journal article" date="2022" name="bioRxiv">
        <title>Sequencing and chromosome-scale assembly of the giantPleurodeles waltlgenome.</title>
        <authorList>
            <person name="Brown T."/>
            <person name="Elewa A."/>
            <person name="Iarovenko S."/>
            <person name="Subramanian E."/>
            <person name="Araus A.J."/>
            <person name="Petzold A."/>
            <person name="Susuki M."/>
            <person name="Suzuki K.-i.T."/>
            <person name="Hayashi T."/>
            <person name="Toyoda A."/>
            <person name="Oliveira C."/>
            <person name="Osipova E."/>
            <person name="Leigh N.D."/>
            <person name="Simon A."/>
            <person name="Yun M.H."/>
        </authorList>
    </citation>
    <scope>NUCLEOTIDE SEQUENCE</scope>
    <source>
        <strain evidence="2">20211129_DDA</strain>
        <tissue evidence="2">Liver</tissue>
    </source>
</reference>
<comment type="caution">
    <text evidence="2">The sequence shown here is derived from an EMBL/GenBank/DDBJ whole genome shotgun (WGS) entry which is preliminary data.</text>
</comment>
<accession>A0AAV7NJK0</accession>
<proteinExistence type="predicted"/>
<evidence type="ECO:0000313" key="3">
    <source>
        <dbReference type="Proteomes" id="UP001066276"/>
    </source>
</evidence>
<organism evidence="2 3">
    <name type="scientific">Pleurodeles waltl</name>
    <name type="common">Iberian ribbed newt</name>
    <dbReference type="NCBI Taxonomy" id="8319"/>
    <lineage>
        <taxon>Eukaryota</taxon>
        <taxon>Metazoa</taxon>
        <taxon>Chordata</taxon>
        <taxon>Craniata</taxon>
        <taxon>Vertebrata</taxon>
        <taxon>Euteleostomi</taxon>
        <taxon>Amphibia</taxon>
        <taxon>Batrachia</taxon>
        <taxon>Caudata</taxon>
        <taxon>Salamandroidea</taxon>
        <taxon>Salamandridae</taxon>
        <taxon>Pleurodelinae</taxon>
        <taxon>Pleurodeles</taxon>
    </lineage>
</organism>
<sequence length="108" mass="11963">MLPGDHLTVGVVHPPASQFRGDSILAHQGGRGGLVAAPKPRNEELGQWVSGRAGDLGQVTAGEYEGGSLETSWLEYDEESFEEEEPREDMGEDEQEWWGDKWGEYLTM</sequence>
<gene>
    <name evidence="2" type="ORF">NDU88_003060</name>
</gene>
<dbReference type="AlphaFoldDB" id="A0AAV7NJK0"/>
<name>A0AAV7NJK0_PLEWA</name>
<dbReference type="EMBL" id="JANPWB010000012">
    <property type="protein sequence ID" value="KAJ1114829.1"/>
    <property type="molecule type" value="Genomic_DNA"/>
</dbReference>